<dbReference type="Pfam" id="PF13549">
    <property type="entry name" value="ATP-grasp_5"/>
    <property type="match status" value="1"/>
</dbReference>
<dbReference type="GO" id="GO:0016874">
    <property type="term" value="F:ligase activity"/>
    <property type="evidence" value="ECO:0007669"/>
    <property type="project" value="UniProtKB-KW"/>
</dbReference>
<dbReference type="Gene3D" id="3.30.470.20">
    <property type="entry name" value="ATP-grasp fold, B domain"/>
    <property type="match status" value="1"/>
</dbReference>
<evidence type="ECO:0000313" key="4">
    <source>
        <dbReference type="Proteomes" id="UP000662986"/>
    </source>
</evidence>
<name>A0A974ZW34_9NOCA</name>
<dbReference type="InterPro" id="IPR003781">
    <property type="entry name" value="CoA-bd"/>
</dbReference>
<keyword evidence="4" id="KW-1185">Reference proteome</keyword>
<dbReference type="EMBL" id="CP070619">
    <property type="protein sequence ID" value="QSE92616.1"/>
    <property type="molecule type" value="Genomic_DNA"/>
</dbReference>
<dbReference type="Pfam" id="PF13607">
    <property type="entry name" value="Succ_CoA_lig"/>
    <property type="match status" value="1"/>
</dbReference>
<keyword evidence="3" id="KW-0436">Ligase</keyword>
<reference evidence="3 4" key="1">
    <citation type="journal article" date="2021" name="Microbiol. Resour. Announc.">
        <title>Complete Genome Sequences of Two Rhodococcus sp. Strains with Large and Linear Chromosomes, Isolated from Apple Rhizosphere.</title>
        <authorList>
            <person name="Benning S."/>
            <person name="Brugnone N."/>
            <person name="Siani R."/>
            <person name="Kublik S."/>
            <person name="Schloter M."/>
            <person name="Rad V."/>
        </authorList>
    </citation>
    <scope>NUCLEOTIDE SEQUENCE [LARGE SCALE GENOMIC DNA]</scope>
    <source>
        <strain evidence="3 4">R79</strain>
    </source>
</reference>
<dbReference type="InterPro" id="IPR032875">
    <property type="entry name" value="Succ_CoA_lig_flav_dom"/>
</dbReference>
<dbReference type="Gene3D" id="3.40.50.720">
    <property type="entry name" value="NAD(P)-binding Rossmann-like Domain"/>
    <property type="match status" value="1"/>
</dbReference>
<proteinExistence type="predicted"/>
<organism evidence="3 4">
    <name type="scientific">Rhodococcus pseudokoreensis</name>
    <dbReference type="NCBI Taxonomy" id="2811421"/>
    <lineage>
        <taxon>Bacteria</taxon>
        <taxon>Bacillati</taxon>
        <taxon>Actinomycetota</taxon>
        <taxon>Actinomycetes</taxon>
        <taxon>Mycobacteriales</taxon>
        <taxon>Nocardiaceae</taxon>
        <taxon>Rhodococcus</taxon>
    </lineage>
</organism>
<dbReference type="SUPFAM" id="SSF51735">
    <property type="entry name" value="NAD(P)-binding Rossmann-fold domains"/>
    <property type="match status" value="1"/>
</dbReference>
<dbReference type="PANTHER" id="PTHR42793">
    <property type="entry name" value="COA BINDING DOMAIN CONTAINING PROTEIN"/>
    <property type="match status" value="1"/>
</dbReference>
<dbReference type="Gene3D" id="3.30.1490.20">
    <property type="entry name" value="ATP-grasp fold, A domain"/>
    <property type="match status" value="1"/>
</dbReference>
<dbReference type="Gene3D" id="3.40.50.261">
    <property type="entry name" value="Succinyl-CoA synthetase domains"/>
    <property type="match status" value="2"/>
</dbReference>
<dbReference type="InterPro" id="IPR011761">
    <property type="entry name" value="ATP-grasp"/>
</dbReference>
<dbReference type="InterPro" id="IPR013815">
    <property type="entry name" value="ATP_grasp_subdomain_1"/>
</dbReference>
<sequence>MTSLALAPPLTRRDLTALFDPSSIAIVGASNDPAKYGNWLAVRALRDQIRRPAYLINKTRPTILDHPAVPSLTALDAPVDLAVIAVPAAGFDEAVDDAIAANVRAIVAITAGLGESGADGLARQNALVARLRDAEIPMLGPNCLGVLDNTTGLDATVNEFRPGSVSIISQSGNVAIDLAEHFTEQGLGVARFASLGNCADLDVADLIDSCVDHEGTAAIAVYCEGFKDGRKFARAAARAADAGKPVVLLSVGRGAASTRGAASHTGSLVTSSVVLEAVCEATGTELVSSPFEMANLLQALVRTRPPAGSRVAVLADGGGHASLASDSLEDAGLHVEEFSAELSARVAGELPPTAATSNPIDLAGGGEQDITCFARVAQRLIDAPEADAVLMTGFFGGYGDYDPAVAPGEIQAGHDIGALVAESEASFIAQTMFADSKPAQAMRESGIAVYRNVEHAAWALSRLSRRAQAGAHPLPVLPEPAAPLTETGYWPARRALTAAGIPFVPAAEVSTIAELEAAVAGLQFPLVLKALGDEHKSDNGGVILNIADHTALVEAWDDVQARLAPPVCSIEEMADLSGAVELIIGVRRDPTFGPIVLVGIGGVYTELLEDTRCALGPVTAVQARELLLSLRGSALLTGFRRKPAVDVDAAANLVATLSAYAAEHPEIGEIECNPIAVTPTAAVALDARIILDH</sequence>
<protein>
    <submittedName>
        <fullName evidence="3">Acetate--CoA ligase family protein</fullName>
    </submittedName>
</protein>
<dbReference type="RefSeq" id="WP_206009079.1">
    <property type="nucleotide sequence ID" value="NZ_CP070619.1"/>
</dbReference>
<keyword evidence="1" id="KW-0547">Nucleotide-binding</keyword>
<keyword evidence="1" id="KW-0067">ATP-binding</keyword>
<dbReference type="SUPFAM" id="SSF52210">
    <property type="entry name" value="Succinyl-CoA synthetase domains"/>
    <property type="match status" value="2"/>
</dbReference>
<evidence type="ECO:0000256" key="1">
    <source>
        <dbReference type="PROSITE-ProRule" id="PRU00409"/>
    </source>
</evidence>
<reference evidence="3 4" key="2">
    <citation type="journal article" date="2022" name="Arch. Microbiol.">
        <title>Rhodococcus pseudokoreensis sp. nov. isolated from the rhizosphere of young M26 apple rootstocks.</title>
        <authorList>
            <person name="Kampfer P."/>
            <person name="Glaeser S.P."/>
            <person name="Blom J."/>
            <person name="Wolf J."/>
            <person name="Benning S."/>
            <person name="Schloter M."/>
            <person name="Neumann-Schaal M."/>
        </authorList>
    </citation>
    <scope>NUCLEOTIDE SEQUENCE [LARGE SCALE GENOMIC DNA]</scope>
    <source>
        <strain evidence="3 4">R79</strain>
    </source>
</reference>
<dbReference type="SMART" id="SM00881">
    <property type="entry name" value="CoA_binding"/>
    <property type="match status" value="1"/>
</dbReference>
<evidence type="ECO:0000259" key="2">
    <source>
        <dbReference type="PROSITE" id="PS50975"/>
    </source>
</evidence>
<dbReference type="PROSITE" id="PS50975">
    <property type="entry name" value="ATP_GRASP"/>
    <property type="match status" value="1"/>
</dbReference>
<dbReference type="PANTHER" id="PTHR42793:SF1">
    <property type="entry name" value="PEPTIDYL-LYSINE N-ACETYLTRANSFERASE PATZ"/>
    <property type="match status" value="1"/>
</dbReference>
<dbReference type="Pfam" id="PF13380">
    <property type="entry name" value="CoA_binding_2"/>
    <property type="match status" value="1"/>
</dbReference>
<feature type="domain" description="ATP-grasp" evidence="2">
    <location>
        <begin position="493"/>
        <end position="542"/>
    </location>
</feature>
<dbReference type="SUPFAM" id="SSF56059">
    <property type="entry name" value="Glutathione synthetase ATP-binding domain-like"/>
    <property type="match status" value="1"/>
</dbReference>
<evidence type="ECO:0000313" key="3">
    <source>
        <dbReference type="EMBL" id="QSE92616.1"/>
    </source>
</evidence>
<accession>A0A974ZW34</accession>
<gene>
    <name evidence="3" type="ORF">JWS13_30405</name>
</gene>
<dbReference type="InterPro" id="IPR036291">
    <property type="entry name" value="NAD(P)-bd_dom_sf"/>
</dbReference>
<dbReference type="InterPro" id="IPR016102">
    <property type="entry name" value="Succinyl-CoA_synth-like"/>
</dbReference>
<dbReference type="Proteomes" id="UP000662986">
    <property type="component" value="Chromosome"/>
</dbReference>